<dbReference type="GO" id="GO:0005739">
    <property type="term" value="C:mitochondrion"/>
    <property type="evidence" value="ECO:0007669"/>
    <property type="project" value="TreeGrafter"/>
</dbReference>
<dbReference type="GeneID" id="110800771"/>
<evidence type="ECO:0000313" key="2">
    <source>
        <dbReference type="RefSeq" id="XP_021861783.1"/>
    </source>
</evidence>
<accession>A0A9R0J7B3</accession>
<dbReference type="InterPro" id="IPR004926">
    <property type="entry name" value="LEA_3a"/>
</dbReference>
<sequence length="93" mass="10181">MARSLSNAKVFFNLVAENVSIASQRRGYAAASQGVAGIGGSEKKLTKEEIGRSAEKSWIPDPVTGYYRPANRAVEIDVAELREIFLKQKITSH</sequence>
<dbReference type="Pfam" id="PF03242">
    <property type="entry name" value="LEA_3a"/>
    <property type="match status" value="1"/>
</dbReference>
<dbReference type="KEGG" id="soe:110800771"/>
<dbReference type="RefSeq" id="XP_021861783.1">
    <property type="nucleotide sequence ID" value="XM_022006091.2"/>
</dbReference>
<dbReference type="Proteomes" id="UP000813463">
    <property type="component" value="Chromosome 6"/>
</dbReference>
<gene>
    <name evidence="2" type="primary">LOC110800771</name>
</gene>
<reference evidence="1" key="1">
    <citation type="journal article" date="2021" name="Nat. Commun.">
        <title>Genomic analyses provide insights into spinach domestication and the genetic basis of agronomic traits.</title>
        <authorList>
            <person name="Cai X."/>
            <person name="Sun X."/>
            <person name="Xu C."/>
            <person name="Sun H."/>
            <person name="Wang X."/>
            <person name="Ge C."/>
            <person name="Zhang Z."/>
            <person name="Wang Q."/>
            <person name="Fei Z."/>
            <person name="Jiao C."/>
            <person name="Wang Q."/>
        </authorList>
    </citation>
    <scope>NUCLEOTIDE SEQUENCE [LARGE SCALE GENOMIC DNA]</scope>
    <source>
        <strain evidence="1">cv. Varoflay</strain>
    </source>
</reference>
<dbReference type="AlphaFoldDB" id="A0A9R0J7B3"/>
<evidence type="ECO:0000313" key="1">
    <source>
        <dbReference type="Proteomes" id="UP000813463"/>
    </source>
</evidence>
<reference evidence="2" key="2">
    <citation type="submission" date="2025-08" db="UniProtKB">
        <authorList>
            <consortium name="RefSeq"/>
        </authorList>
    </citation>
    <scope>IDENTIFICATION</scope>
    <source>
        <tissue evidence="2">Leaf</tissue>
    </source>
</reference>
<dbReference type="PANTHER" id="PTHR33509">
    <property type="entry name" value="LATE EMBRYOGENIS ABUNDANT PROTEIN 2-RELATED"/>
    <property type="match status" value="1"/>
</dbReference>
<protein>
    <submittedName>
        <fullName evidence="2">Late embryogenesis abundant protein Lea5</fullName>
    </submittedName>
</protein>
<keyword evidence="1" id="KW-1185">Reference proteome</keyword>
<organism evidence="1 2">
    <name type="scientific">Spinacia oleracea</name>
    <name type="common">Spinach</name>
    <dbReference type="NCBI Taxonomy" id="3562"/>
    <lineage>
        <taxon>Eukaryota</taxon>
        <taxon>Viridiplantae</taxon>
        <taxon>Streptophyta</taxon>
        <taxon>Embryophyta</taxon>
        <taxon>Tracheophyta</taxon>
        <taxon>Spermatophyta</taxon>
        <taxon>Magnoliopsida</taxon>
        <taxon>eudicotyledons</taxon>
        <taxon>Gunneridae</taxon>
        <taxon>Pentapetalae</taxon>
        <taxon>Caryophyllales</taxon>
        <taxon>Chenopodiaceae</taxon>
        <taxon>Chenopodioideae</taxon>
        <taxon>Anserineae</taxon>
        <taxon>Spinacia</taxon>
    </lineage>
</organism>
<proteinExistence type="predicted"/>
<dbReference type="OrthoDB" id="1693956at2759"/>
<dbReference type="GO" id="GO:0006950">
    <property type="term" value="P:response to stress"/>
    <property type="evidence" value="ECO:0000318"/>
    <property type="project" value="GO_Central"/>
</dbReference>
<name>A0A9R0J7B3_SPIOL</name>
<dbReference type="PANTHER" id="PTHR33509:SF5">
    <property type="entry name" value="PROTEIN SENESCENCE-ASSOCIATED GENE 21, MITOCHONDRIAL"/>
    <property type="match status" value="1"/>
</dbReference>